<dbReference type="CDD" id="cd00917">
    <property type="entry name" value="PG-PI_TP"/>
    <property type="match status" value="1"/>
</dbReference>
<proteinExistence type="inferred from homology"/>
<dbReference type="FunFam" id="2.60.40.770:FF:000004">
    <property type="entry name" value="Phosphatidylglycerol/phosphatidylinositol transfer protein"/>
    <property type="match status" value="1"/>
</dbReference>
<comment type="caution">
    <text evidence="10">The sequence shown here is derived from an EMBL/GenBank/DDBJ whole genome shotgun (WGS) entry which is preliminary data.</text>
</comment>
<dbReference type="PANTHER" id="PTHR11306">
    <property type="entry name" value="NIEMANN PICK TYPE C2 PROTEIN NPC2-RELATED"/>
    <property type="match status" value="1"/>
</dbReference>
<reference evidence="11" key="1">
    <citation type="journal article" date="2023" name="Mol. Phylogenet. Evol.">
        <title>Genome-scale phylogeny and comparative genomics of the fungal order Sordariales.</title>
        <authorList>
            <person name="Hensen N."/>
            <person name="Bonometti L."/>
            <person name="Westerberg I."/>
            <person name="Brannstrom I.O."/>
            <person name="Guillou S."/>
            <person name="Cros-Aarteil S."/>
            <person name="Calhoun S."/>
            <person name="Haridas S."/>
            <person name="Kuo A."/>
            <person name="Mondo S."/>
            <person name="Pangilinan J."/>
            <person name="Riley R."/>
            <person name="LaButti K."/>
            <person name="Andreopoulos B."/>
            <person name="Lipzen A."/>
            <person name="Chen C."/>
            <person name="Yan M."/>
            <person name="Daum C."/>
            <person name="Ng V."/>
            <person name="Clum A."/>
            <person name="Steindorff A."/>
            <person name="Ohm R.A."/>
            <person name="Martin F."/>
            <person name="Silar P."/>
            <person name="Natvig D.O."/>
            <person name="Lalanne C."/>
            <person name="Gautier V."/>
            <person name="Ament-Velasquez S.L."/>
            <person name="Kruys A."/>
            <person name="Hutchinson M.I."/>
            <person name="Powell A.J."/>
            <person name="Barry K."/>
            <person name="Miller A.N."/>
            <person name="Grigoriev I.V."/>
            <person name="Debuchy R."/>
            <person name="Gladieux P."/>
            <person name="Hiltunen Thoren M."/>
            <person name="Johannesson H."/>
        </authorList>
    </citation>
    <scope>NUCLEOTIDE SEQUENCE [LARGE SCALE GENOMIC DNA]</scope>
    <source>
        <strain evidence="11">CBS 340.73</strain>
    </source>
</reference>
<keyword evidence="7" id="KW-0445">Lipid transport</keyword>
<dbReference type="Pfam" id="PF02221">
    <property type="entry name" value="E1_DerP2_DerF2"/>
    <property type="match status" value="1"/>
</dbReference>
<evidence type="ECO:0000313" key="10">
    <source>
        <dbReference type="EMBL" id="KAK3944887.1"/>
    </source>
</evidence>
<evidence type="ECO:0000259" key="9">
    <source>
        <dbReference type="SMART" id="SM00737"/>
    </source>
</evidence>
<dbReference type="SUPFAM" id="SSF81296">
    <property type="entry name" value="E set domains"/>
    <property type="match status" value="1"/>
</dbReference>
<keyword evidence="11" id="KW-1185">Reference proteome</keyword>
<dbReference type="AlphaFoldDB" id="A0AAN6NFJ0"/>
<dbReference type="Proteomes" id="UP001303473">
    <property type="component" value="Unassembled WGS sequence"/>
</dbReference>
<evidence type="ECO:0000256" key="8">
    <source>
        <dbReference type="SAM" id="SignalP"/>
    </source>
</evidence>
<evidence type="ECO:0000256" key="6">
    <source>
        <dbReference type="ARBA" id="ARBA00022729"/>
    </source>
</evidence>
<feature type="signal peptide" evidence="8">
    <location>
        <begin position="1"/>
        <end position="17"/>
    </location>
</feature>
<dbReference type="InterPro" id="IPR003172">
    <property type="entry name" value="ML_dom"/>
</dbReference>
<dbReference type="PANTHER" id="PTHR11306:SF0">
    <property type="entry name" value="PHOSPHATIDYLGLYCEROL_PHOSPHATIDYLINOSITOL TRANSFER PROTEIN"/>
    <property type="match status" value="1"/>
</dbReference>
<comment type="subunit">
    <text evidence="3">Monomer.</text>
</comment>
<evidence type="ECO:0000256" key="5">
    <source>
        <dbReference type="ARBA" id="ARBA00022448"/>
    </source>
</evidence>
<feature type="domain" description="MD-2-related lipid-recognition" evidence="9">
    <location>
        <begin position="42"/>
        <end position="164"/>
    </location>
</feature>
<organism evidence="10 11">
    <name type="scientific">Diplogelasinospora grovesii</name>
    <dbReference type="NCBI Taxonomy" id="303347"/>
    <lineage>
        <taxon>Eukaryota</taxon>
        <taxon>Fungi</taxon>
        <taxon>Dikarya</taxon>
        <taxon>Ascomycota</taxon>
        <taxon>Pezizomycotina</taxon>
        <taxon>Sordariomycetes</taxon>
        <taxon>Sordariomycetidae</taxon>
        <taxon>Sordariales</taxon>
        <taxon>Diplogelasinosporaceae</taxon>
        <taxon>Diplogelasinospora</taxon>
    </lineage>
</organism>
<name>A0AAN6NFJ0_9PEZI</name>
<evidence type="ECO:0000256" key="1">
    <source>
        <dbReference type="ARBA" id="ARBA00002053"/>
    </source>
</evidence>
<keyword evidence="5" id="KW-0813">Transport</keyword>
<dbReference type="GO" id="GO:0032934">
    <property type="term" value="F:sterol binding"/>
    <property type="evidence" value="ECO:0007669"/>
    <property type="project" value="InterPro"/>
</dbReference>
<dbReference type="InterPro" id="IPR039670">
    <property type="entry name" value="NPC2-like"/>
</dbReference>
<dbReference type="SMART" id="SM00737">
    <property type="entry name" value="ML"/>
    <property type="match status" value="1"/>
</dbReference>
<dbReference type="EMBL" id="MU853757">
    <property type="protein sequence ID" value="KAK3944887.1"/>
    <property type="molecule type" value="Genomic_DNA"/>
</dbReference>
<dbReference type="InterPro" id="IPR033917">
    <property type="entry name" value="ML_PG-PI_TP"/>
</dbReference>
<protein>
    <recommendedName>
        <fullName evidence="4">Phosphatidylglycerol/phosphatidylinositol transfer protein</fullName>
    </recommendedName>
</protein>
<dbReference type="InterPro" id="IPR014756">
    <property type="entry name" value="Ig_E-set"/>
</dbReference>
<evidence type="ECO:0000313" key="11">
    <source>
        <dbReference type="Proteomes" id="UP001303473"/>
    </source>
</evidence>
<evidence type="ECO:0000256" key="7">
    <source>
        <dbReference type="ARBA" id="ARBA00023055"/>
    </source>
</evidence>
<keyword evidence="6 8" id="KW-0732">Signal</keyword>
<feature type="chain" id="PRO_5042819236" description="Phosphatidylglycerol/phosphatidylinositol transfer protein" evidence="8">
    <location>
        <begin position="18"/>
        <end position="180"/>
    </location>
</feature>
<comment type="similarity">
    <text evidence="2">Belongs to the NPC2 family.</text>
</comment>
<evidence type="ECO:0000256" key="3">
    <source>
        <dbReference type="ARBA" id="ARBA00011245"/>
    </source>
</evidence>
<accession>A0AAN6NFJ0</accession>
<comment type="function">
    <text evidence="1">Catalyzes the intermembrane transfer of phosphatidylglycerol and phosphatidylinositol.</text>
</comment>
<dbReference type="Gene3D" id="2.60.40.770">
    <property type="match status" value="1"/>
</dbReference>
<evidence type="ECO:0000256" key="4">
    <source>
        <dbReference type="ARBA" id="ARBA00016056"/>
    </source>
</evidence>
<sequence>MRFSAAIIAFLAASVNARSIFSGEDKSVIIDDELDVPGQSPLRFCNPDRDNDLIVIKEVVLDPNPPEAGKTLVIKASGTVKERIEEGAYVKLEVKYGYIKLISTTADLCKEIQNVALECPIEAGDLAVEKSVDLPREIPPGKYTVNADVYTKDDEHITCLTATVVFGRRSSSSGFFDIDL</sequence>
<dbReference type="GO" id="GO:0032366">
    <property type="term" value="P:intracellular sterol transport"/>
    <property type="evidence" value="ECO:0007669"/>
    <property type="project" value="InterPro"/>
</dbReference>
<evidence type="ECO:0000256" key="2">
    <source>
        <dbReference type="ARBA" id="ARBA00006370"/>
    </source>
</evidence>
<gene>
    <name evidence="10" type="ORF">QBC46DRAFT_373485</name>
</gene>